<dbReference type="Proteomes" id="UP000094669">
    <property type="component" value="Unassembled WGS sequence"/>
</dbReference>
<name>A0ABX4YDE4_9LEPT</name>
<organism evidence="1 2">
    <name type="scientific">Leptospira inadai serovar Lyme</name>
    <dbReference type="NCBI Taxonomy" id="293084"/>
    <lineage>
        <taxon>Bacteria</taxon>
        <taxon>Pseudomonadati</taxon>
        <taxon>Spirochaetota</taxon>
        <taxon>Spirochaetia</taxon>
        <taxon>Leptospirales</taxon>
        <taxon>Leptospiraceae</taxon>
        <taxon>Leptospira</taxon>
    </lineage>
</organism>
<dbReference type="EMBL" id="MCRM02000035">
    <property type="protein sequence ID" value="PNV72127.1"/>
    <property type="molecule type" value="Genomic_DNA"/>
</dbReference>
<protein>
    <submittedName>
        <fullName evidence="1">Transcriptional regulator</fullName>
    </submittedName>
</protein>
<evidence type="ECO:0000313" key="2">
    <source>
        <dbReference type="Proteomes" id="UP000094669"/>
    </source>
</evidence>
<accession>A0ABX4YDE4</accession>
<reference evidence="1" key="1">
    <citation type="submission" date="2018-01" db="EMBL/GenBank/DDBJ databases">
        <title>Genomic characterization of Leptospira inadai serogroup Lyme isolated from captured rat in Brazil and comparative analysis with human reference strain.</title>
        <authorList>
            <person name="Moreno L.Z."/>
            <person name="Loureiro A.P."/>
            <person name="Miraglia F."/>
            <person name="Kremer F.S."/>
            <person name="Eslabao M.R."/>
            <person name="Dellagostin O.A."/>
            <person name="Lilenbaum W."/>
            <person name="Moreno A.M."/>
        </authorList>
    </citation>
    <scope>NUCLEOTIDE SEQUENCE [LARGE SCALE GENOMIC DNA]</scope>
    <source>
        <strain evidence="1">M34/99</strain>
    </source>
</reference>
<evidence type="ECO:0000313" key="1">
    <source>
        <dbReference type="EMBL" id="PNV72127.1"/>
    </source>
</evidence>
<sequence length="62" mass="7315">MENRTEQIEIVSESEYKIALSRIEILMNKAKRSKEETLELESLFELAESYEEKHFPFPPVSP</sequence>
<keyword evidence="2" id="KW-1185">Reference proteome</keyword>
<comment type="caution">
    <text evidence="1">The sequence shown here is derived from an EMBL/GenBank/DDBJ whole genome shotgun (WGS) entry which is preliminary data.</text>
</comment>
<proteinExistence type="predicted"/>
<gene>
    <name evidence="1" type="ORF">BES34_020075</name>
</gene>